<organism evidence="3 4">
    <name type="scientific">Labrus bergylta</name>
    <name type="common">ballan wrasse</name>
    <dbReference type="NCBI Taxonomy" id="56723"/>
    <lineage>
        <taxon>Eukaryota</taxon>
        <taxon>Metazoa</taxon>
        <taxon>Chordata</taxon>
        <taxon>Craniata</taxon>
        <taxon>Vertebrata</taxon>
        <taxon>Euteleostomi</taxon>
        <taxon>Actinopterygii</taxon>
        <taxon>Neopterygii</taxon>
        <taxon>Teleostei</taxon>
        <taxon>Neoteleostei</taxon>
        <taxon>Acanthomorphata</taxon>
        <taxon>Eupercaria</taxon>
        <taxon>Labriformes</taxon>
        <taxon>Labridae</taxon>
        <taxon>Labrus</taxon>
    </lineage>
</organism>
<reference evidence="3" key="1">
    <citation type="submission" date="2025-08" db="UniProtKB">
        <authorList>
            <consortium name="Ensembl"/>
        </authorList>
    </citation>
    <scope>IDENTIFICATION</scope>
</reference>
<evidence type="ECO:0000313" key="3">
    <source>
        <dbReference type="Ensembl" id="ENSLBEP00000005902.1"/>
    </source>
</evidence>
<name>A0A3Q3EIK8_9LABR</name>
<keyword evidence="4" id="KW-1185">Reference proteome</keyword>
<proteinExistence type="predicted"/>
<reference evidence="3" key="2">
    <citation type="submission" date="2025-09" db="UniProtKB">
        <authorList>
            <consortium name="Ensembl"/>
        </authorList>
    </citation>
    <scope>IDENTIFICATION</scope>
</reference>
<dbReference type="Ensembl" id="ENSLBET00000006203.1">
    <property type="protein sequence ID" value="ENSLBEP00000005902.1"/>
    <property type="gene ID" value="ENSLBEG00000004548.1"/>
</dbReference>
<sequence>MEMEDSGKMENTYRLTDRDTRLMIQLRATNEAIFTGRRNSAMRGWKAIRREMGLHGVMSARQMKKKWDNLKEKYRALKNPPEGMETQTQPNSWRWFQLMDEAMTGRLAGTANIVQPSVLDEEDDNAPATPPLILPNMATPFSALSGAEMAPLEDDVTLEDTMELRDVEDCRKVELENKAELLPQIVSVEQGDGSQVRIPVCKPQTQPAVNSSQTAVFYATLLPEFTVETGKTPSSSKYVVRETVEVDRKLAELQKERQALEREQAEFDRELIALEKDRELLRRDAATLERDRMSLDRERAALERDRAAVERDRAAVERDRVFLDRDRAFVDRDRAFVERDRVLVERAQEDLERERAVWRREREGEAENGHPAEMASEKEVVLQTRFYQSLTAADLDPEQLETRQRLVSLFQRLVEKL</sequence>
<dbReference type="InterPro" id="IPR044822">
    <property type="entry name" value="Myb_DNA-bind_4"/>
</dbReference>
<accession>A0A3Q3EIK8</accession>
<dbReference type="Proteomes" id="UP000261660">
    <property type="component" value="Unplaced"/>
</dbReference>
<dbReference type="AlphaFoldDB" id="A0A3Q3EIK8"/>
<dbReference type="InParanoid" id="A0A3Q3EIK8"/>
<dbReference type="Pfam" id="PF13837">
    <property type="entry name" value="Myb_DNA-bind_4"/>
    <property type="match status" value="1"/>
</dbReference>
<dbReference type="STRING" id="56723.ENSLBEP00000005902"/>
<evidence type="ECO:0000313" key="4">
    <source>
        <dbReference type="Proteomes" id="UP000261660"/>
    </source>
</evidence>
<evidence type="ECO:0000259" key="2">
    <source>
        <dbReference type="Pfam" id="PF13837"/>
    </source>
</evidence>
<feature type="coiled-coil region" evidence="1">
    <location>
        <begin position="243"/>
        <end position="319"/>
    </location>
</feature>
<keyword evidence="1" id="KW-0175">Coiled coil</keyword>
<dbReference type="GeneTree" id="ENSGT00640000091774"/>
<protein>
    <submittedName>
        <fullName evidence="3">Uncharacterized LOC109995221</fullName>
    </submittedName>
</protein>
<dbReference type="OrthoDB" id="8902093at2759"/>
<evidence type="ECO:0000256" key="1">
    <source>
        <dbReference type="SAM" id="Coils"/>
    </source>
</evidence>
<feature type="domain" description="Myb/SANT-like DNA-binding" evidence="2">
    <location>
        <begin position="16"/>
        <end position="101"/>
    </location>
</feature>
<dbReference type="Gene3D" id="1.10.10.60">
    <property type="entry name" value="Homeodomain-like"/>
    <property type="match status" value="1"/>
</dbReference>